<name>T1GAM5_MEGSC</name>
<dbReference type="AlphaFoldDB" id="T1GAM5"/>
<accession>T1GAM5</accession>
<evidence type="ECO:0000256" key="2">
    <source>
        <dbReference type="ARBA" id="ARBA00022777"/>
    </source>
</evidence>
<dbReference type="PANTHER" id="PTHR43435">
    <property type="entry name" value="RIBULOKINASE"/>
    <property type="match status" value="1"/>
</dbReference>
<evidence type="ECO:0000256" key="1">
    <source>
        <dbReference type="ARBA" id="ARBA00022679"/>
    </source>
</evidence>
<protein>
    <recommendedName>
        <fullName evidence="3">Carbohydrate kinase FGGY C-terminal domain-containing protein</fullName>
    </recommendedName>
</protein>
<reference evidence="5" key="1">
    <citation type="submission" date="2013-02" db="EMBL/GenBank/DDBJ databases">
        <authorList>
            <person name="Hughes D."/>
        </authorList>
    </citation>
    <scope>NUCLEOTIDE SEQUENCE</scope>
    <source>
        <strain>Durham</strain>
        <strain evidence="5">NC isolate 2 -- Noor lab</strain>
    </source>
</reference>
<dbReference type="InterPro" id="IPR018485">
    <property type="entry name" value="FGGY_C"/>
</dbReference>
<dbReference type="PANTHER" id="PTHR43435:SF4">
    <property type="entry name" value="FGGY CARBOHYDRATE KINASE DOMAIN-CONTAINING PROTEIN"/>
    <property type="match status" value="1"/>
</dbReference>
<feature type="domain" description="Carbohydrate kinase FGGY C-terminal" evidence="3">
    <location>
        <begin position="2"/>
        <end position="49"/>
    </location>
</feature>
<dbReference type="Pfam" id="PF02782">
    <property type="entry name" value="FGGY_C"/>
    <property type="match status" value="2"/>
</dbReference>
<dbReference type="EnsemblMetazoa" id="MESCA000284-RA">
    <property type="protein sequence ID" value="MESCA000284-PA"/>
    <property type="gene ID" value="MESCA000284"/>
</dbReference>
<dbReference type="OMA" id="NLRGMIC"/>
<dbReference type="InterPro" id="IPR043129">
    <property type="entry name" value="ATPase_NBD"/>
</dbReference>
<proteinExistence type="predicted"/>
<dbReference type="GO" id="GO:0005737">
    <property type="term" value="C:cytoplasm"/>
    <property type="evidence" value="ECO:0007669"/>
    <property type="project" value="TreeGrafter"/>
</dbReference>
<dbReference type="HOGENOM" id="CLU_1273520_0_0_1"/>
<dbReference type="SUPFAM" id="SSF53067">
    <property type="entry name" value="Actin-like ATPase domain"/>
    <property type="match status" value="2"/>
</dbReference>
<dbReference type="Gene3D" id="1.20.58.2240">
    <property type="match status" value="2"/>
</dbReference>
<evidence type="ECO:0000259" key="3">
    <source>
        <dbReference type="Pfam" id="PF02782"/>
    </source>
</evidence>
<organism evidence="4 5">
    <name type="scientific">Megaselia scalaris</name>
    <name type="common">Humpbacked fly</name>
    <name type="synonym">Phora scalaris</name>
    <dbReference type="NCBI Taxonomy" id="36166"/>
    <lineage>
        <taxon>Eukaryota</taxon>
        <taxon>Metazoa</taxon>
        <taxon>Ecdysozoa</taxon>
        <taxon>Arthropoda</taxon>
        <taxon>Hexapoda</taxon>
        <taxon>Insecta</taxon>
        <taxon>Pterygota</taxon>
        <taxon>Neoptera</taxon>
        <taxon>Endopterygota</taxon>
        <taxon>Diptera</taxon>
        <taxon>Brachycera</taxon>
        <taxon>Muscomorpha</taxon>
        <taxon>Platypezoidea</taxon>
        <taxon>Phoridae</taxon>
        <taxon>Megaseliini</taxon>
        <taxon>Megaselia</taxon>
    </lineage>
</organism>
<dbReference type="EMBL" id="CAQQ02110310">
    <property type="status" value="NOT_ANNOTATED_CDS"/>
    <property type="molecule type" value="Genomic_DNA"/>
</dbReference>
<feature type="domain" description="Carbohydrate kinase FGGY C-terminal" evidence="3">
    <location>
        <begin position="71"/>
        <end position="206"/>
    </location>
</feature>
<keyword evidence="5" id="KW-1185">Reference proteome</keyword>
<dbReference type="Proteomes" id="UP000015102">
    <property type="component" value="Unassembled WGS sequence"/>
</dbReference>
<keyword evidence="2" id="KW-0418">Kinase</keyword>
<dbReference type="GO" id="GO:0019150">
    <property type="term" value="F:D-ribulokinase activity"/>
    <property type="evidence" value="ECO:0007669"/>
    <property type="project" value="TreeGrafter"/>
</dbReference>
<sequence>MGVHVWPDFHGNRSPLSDPNLRGMICGLRLKSDQEELAVLYLATMQALAEICTLLDENEHIYTYLNKVLVQMAEDNNLEDVCFLTKDVHVWPDFHGNRSPLSDPNLRGMICGLRLKSDQEELAVLYLATMQALAMNPKQKKIWNKAHNRILDCKGRSNYHSLLFCGGLAKNSLYTQTHADICELPGVVPFEQEMVLVGAAVLGAYASKVYPSLENNS</sequence>
<dbReference type="GO" id="GO:0019321">
    <property type="term" value="P:pentose metabolic process"/>
    <property type="evidence" value="ECO:0007669"/>
    <property type="project" value="TreeGrafter"/>
</dbReference>
<keyword evidence="1" id="KW-0808">Transferase</keyword>
<dbReference type="EMBL" id="CAQQ02110311">
    <property type="status" value="NOT_ANNOTATED_CDS"/>
    <property type="molecule type" value="Genomic_DNA"/>
</dbReference>
<evidence type="ECO:0000313" key="5">
    <source>
        <dbReference type="Proteomes" id="UP000015102"/>
    </source>
</evidence>
<reference evidence="4" key="2">
    <citation type="submission" date="2015-06" db="UniProtKB">
        <authorList>
            <consortium name="EnsemblMetazoa"/>
        </authorList>
    </citation>
    <scope>IDENTIFICATION</scope>
</reference>
<evidence type="ECO:0000313" key="4">
    <source>
        <dbReference type="EnsemblMetazoa" id="MESCA000284-PA"/>
    </source>
</evidence>
<dbReference type="STRING" id="36166.T1GAM5"/>